<evidence type="ECO:0000313" key="1">
    <source>
        <dbReference type="Proteomes" id="UP001652660"/>
    </source>
</evidence>
<gene>
    <name evidence="2" type="primary">LOC113711218</name>
</gene>
<dbReference type="PANTHER" id="PTHR47303:SF1">
    <property type="entry name" value="NF-KAPPA-B INHIBITOR BETA"/>
    <property type="match status" value="1"/>
</dbReference>
<dbReference type="Pfam" id="PF12796">
    <property type="entry name" value="Ank_2"/>
    <property type="match status" value="1"/>
</dbReference>
<name>A0A6P6UIU9_COFAR</name>
<keyword evidence="1" id="KW-1185">Reference proteome</keyword>
<reference evidence="1" key="1">
    <citation type="journal article" date="2025" name="Foods">
        <title>Unveiling the Microbial Signatures of Arabica Coffee Cherries: Insights into Ripeness Specific Diversity, Functional Traits, and Implications for Quality and Safety.</title>
        <authorList>
            <consortium name="RefSeq"/>
            <person name="Tenea G.N."/>
            <person name="Cifuentes V."/>
            <person name="Reyes P."/>
            <person name="Cevallos-Vallejos M."/>
        </authorList>
    </citation>
    <scope>NUCLEOTIDE SEQUENCE [LARGE SCALE GENOMIC DNA]</scope>
</reference>
<dbReference type="InterPro" id="IPR036770">
    <property type="entry name" value="Ankyrin_rpt-contain_sf"/>
</dbReference>
<protein>
    <submittedName>
        <fullName evidence="2">Uncharacterized protein</fullName>
    </submittedName>
</protein>
<dbReference type="Proteomes" id="UP001652660">
    <property type="component" value="Chromosome 10c"/>
</dbReference>
<dbReference type="PANTHER" id="PTHR47303">
    <property type="match status" value="1"/>
</dbReference>
<proteinExistence type="predicted"/>
<evidence type="ECO:0000313" key="2">
    <source>
        <dbReference type="RefSeq" id="XP_027090196.2"/>
    </source>
</evidence>
<dbReference type="OrthoDB" id="1925304at2759"/>
<dbReference type="InterPro" id="IPR002110">
    <property type="entry name" value="Ankyrin_rpt"/>
</dbReference>
<dbReference type="SUPFAM" id="SSF48403">
    <property type="entry name" value="Ankyrin repeat"/>
    <property type="match status" value="1"/>
</dbReference>
<dbReference type="SMART" id="SM00248">
    <property type="entry name" value="ANK"/>
    <property type="match status" value="2"/>
</dbReference>
<dbReference type="AlphaFoldDB" id="A0A6P6UIU9"/>
<reference evidence="2" key="2">
    <citation type="submission" date="2025-08" db="UniProtKB">
        <authorList>
            <consortium name="RefSeq"/>
        </authorList>
    </citation>
    <scope>IDENTIFICATION</scope>
    <source>
        <tissue evidence="2">Leaves</tissue>
    </source>
</reference>
<dbReference type="Gene3D" id="1.25.40.20">
    <property type="entry name" value="Ankyrin repeat-containing domain"/>
    <property type="match status" value="1"/>
</dbReference>
<sequence>MTQRAKTSKFSNPGMTALHVAASCGQSEFVVEMVKKLNKKQLEDRDTHGCTAVHHVALAANVGAAKAMVEKNSDLPHLGETYNPFAAKWRHPSDDKKMVDYLPQVTEDKEPCHPFTGYSSADLIVAIISSGSYGKPI</sequence>
<dbReference type="GeneID" id="113711218"/>
<dbReference type="PROSITE" id="PS51257">
    <property type="entry name" value="PROKAR_LIPOPROTEIN"/>
    <property type="match status" value="1"/>
</dbReference>
<dbReference type="RefSeq" id="XP_027090196.2">
    <property type="nucleotide sequence ID" value="XM_027234395.2"/>
</dbReference>
<accession>A0A6P6UIU9</accession>
<organism evidence="1 2">
    <name type="scientific">Coffea arabica</name>
    <name type="common">Arabian coffee</name>
    <dbReference type="NCBI Taxonomy" id="13443"/>
    <lineage>
        <taxon>Eukaryota</taxon>
        <taxon>Viridiplantae</taxon>
        <taxon>Streptophyta</taxon>
        <taxon>Embryophyta</taxon>
        <taxon>Tracheophyta</taxon>
        <taxon>Spermatophyta</taxon>
        <taxon>Magnoliopsida</taxon>
        <taxon>eudicotyledons</taxon>
        <taxon>Gunneridae</taxon>
        <taxon>Pentapetalae</taxon>
        <taxon>asterids</taxon>
        <taxon>lamiids</taxon>
        <taxon>Gentianales</taxon>
        <taxon>Rubiaceae</taxon>
        <taxon>Ixoroideae</taxon>
        <taxon>Gardenieae complex</taxon>
        <taxon>Bertiereae - Coffeeae clade</taxon>
        <taxon>Coffeeae</taxon>
        <taxon>Coffea</taxon>
    </lineage>
</organism>